<keyword evidence="3" id="KW-1185">Reference proteome</keyword>
<feature type="domain" description="TLDc" evidence="1">
    <location>
        <begin position="76"/>
        <end position="224"/>
    </location>
</feature>
<evidence type="ECO:0000313" key="2">
    <source>
        <dbReference type="EMBL" id="CAI2188603.1"/>
    </source>
</evidence>
<feature type="non-terminal residue" evidence="2">
    <location>
        <position position="224"/>
    </location>
</feature>
<dbReference type="SMART" id="SM00584">
    <property type="entry name" value="TLDc"/>
    <property type="match status" value="1"/>
</dbReference>
<dbReference type="InterPro" id="IPR006571">
    <property type="entry name" value="TLDc_dom"/>
</dbReference>
<protein>
    <submittedName>
        <fullName evidence="2">17504_t:CDS:1</fullName>
    </submittedName>
</protein>
<dbReference type="PROSITE" id="PS51886">
    <property type="entry name" value="TLDC"/>
    <property type="match status" value="1"/>
</dbReference>
<comment type="caution">
    <text evidence="2">The sequence shown here is derived from an EMBL/GenBank/DDBJ whole genome shotgun (WGS) entry which is preliminary data.</text>
</comment>
<dbReference type="EMBL" id="CAMKVN010005292">
    <property type="protein sequence ID" value="CAI2188603.1"/>
    <property type="molecule type" value="Genomic_DNA"/>
</dbReference>
<accession>A0A9W4T1I5</accession>
<dbReference type="Proteomes" id="UP001153678">
    <property type="component" value="Unassembled WGS sequence"/>
</dbReference>
<proteinExistence type="predicted"/>
<sequence length="224" mass="25740">WNKKDFLALKNSLNQFTTHIRFFEISSKDFHKNIWPFKKVLPPSLFEEIVSFHMSKTEPKQNKLVPRYKKIHVDSMIIKPRHVAVLINWIERKDPNTRIPKDQYKVNLIYRKSRDGSDISTIRSQCSGQGACILIIKTTENETIIGGYNPNGDGGDLKNFKISRVQSSGNAMYESRSQNIALNFGNSDLVINNNAGSCNQGYYESTILDSNNFTIEEMEIFKIN</sequence>
<organism evidence="2 3">
    <name type="scientific">Funneliformis geosporum</name>
    <dbReference type="NCBI Taxonomy" id="1117311"/>
    <lineage>
        <taxon>Eukaryota</taxon>
        <taxon>Fungi</taxon>
        <taxon>Fungi incertae sedis</taxon>
        <taxon>Mucoromycota</taxon>
        <taxon>Glomeromycotina</taxon>
        <taxon>Glomeromycetes</taxon>
        <taxon>Glomerales</taxon>
        <taxon>Glomeraceae</taxon>
        <taxon>Funneliformis</taxon>
    </lineage>
</organism>
<name>A0A9W4T1I5_9GLOM</name>
<reference evidence="2" key="1">
    <citation type="submission" date="2022-08" db="EMBL/GenBank/DDBJ databases">
        <authorList>
            <person name="Kallberg Y."/>
            <person name="Tangrot J."/>
            <person name="Rosling A."/>
        </authorList>
    </citation>
    <scope>NUCLEOTIDE SEQUENCE</scope>
    <source>
        <strain evidence="2">Wild A</strain>
    </source>
</reference>
<dbReference type="Pfam" id="PF07534">
    <property type="entry name" value="TLD"/>
    <property type="match status" value="1"/>
</dbReference>
<evidence type="ECO:0000313" key="3">
    <source>
        <dbReference type="Proteomes" id="UP001153678"/>
    </source>
</evidence>
<evidence type="ECO:0000259" key="1">
    <source>
        <dbReference type="PROSITE" id="PS51886"/>
    </source>
</evidence>
<dbReference type="OrthoDB" id="298084at2759"/>
<dbReference type="AlphaFoldDB" id="A0A9W4T1I5"/>
<gene>
    <name evidence="2" type="ORF">FWILDA_LOCUS13662</name>
</gene>